<name>A0AAV3M4G7_9GAMM</name>
<dbReference type="AlphaFoldDB" id="A0AAV3M4G7"/>
<sequence length="44" mass="5426">MHNLCSDRLKNYFVDYYDYPSRKKYAIYSSTNECECKKAFFLRN</sequence>
<dbReference type="Proteomes" id="UP000022311">
    <property type="component" value="Unassembled WGS sequence"/>
</dbReference>
<evidence type="ECO:0000313" key="2">
    <source>
        <dbReference type="Proteomes" id="UP000022311"/>
    </source>
</evidence>
<accession>A0AAV3M4G7</accession>
<evidence type="ECO:0000313" key="1">
    <source>
        <dbReference type="EMBL" id="EUD10592.1"/>
    </source>
</evidence>
<gene>
    <name evidence="1" type="ORF">HMPREF1563_2197</name>
</gene>
<protein>
    <submittedName>
        <fullName evidence="1">Uncharacterized protein</fullName>
    </submittedName>
</protein>
<dbReference type="EMBL" id="JALD01000050">
    <property type="protein sequence ID" value="EUD10592.1"/>
    <property type="molecule type" value="Genomic_DNA"/>
</dbReference>
<proteinExistence type="predicted"/>
<reference evidence="1 2" key="1">
    <citation type="submission" date="2014-01" db="EMBL/GenBank/DDBJ databases">
        <authorList>
            <person name="Durkin A.S."/>
            <person name="McCorrison J."/>
            <person name="Torralba M."/>
            <person name="Gillis M."/>
            <person name="Haft D.H."/>
            <person name="Methe B."/>
            <person name="Sutton G."/>
            <person name="Nelson K.E."/>
        </authorList>
    </citation>
    <scope>NUCLEOTIDE SEQUENCE [LARGE SCALE GENOMIC DNA]</scope>
    <source>
        <strain evidence="1 2">205/92</strain>
    </source>
</reference>
<organism evidence="1 2">
    <name type="scientific">Providencia alcalifaciens 205/92</name>
    <dbReference type="NCBI Taxonomy" id="1256988"/>
    <lineage>
        <taxon>Bacteria</taxon>
        <taxon>Pseudomonadati</taxon>
        <taxon>Pseudomonadota</taxon>
        <taxon>Gammaproteobacteria</taxon>
        <taxon>Enterobacterales</taxon>
        <taxon>Morganellaceae</taxon>
        <taxon>Providencia</taxon>
    </lineage>
</organism>
<comment type="caution">
    <text evidence="1">The sequence shown here is derived from an EMBL/GenBank/DDBJ whole genome shotgun (WGS) entry which is preliminary data.</text>
</comment>